<dbReference type="EMBL" id="PYDT01000006">
    <property type="protein sequence ID" value="THU59229.1"/>
    <property type="molecule type" value="Genomic_DNA"/>
</dbReference>
<protein>
    <submittedName>
        <fullName evidence="2">Uncharacterized protein</fullName>
    </submittedName>
</protein>
<sequence length="419" mass="44482">MSLTLHREKKTTFLLPTRGEETRRLRGAVKNEASGGAPSPSRCKCSNRERHFVTGGKYPLTQVVHLNSINILLLHVRSTMKKTEGKTGPKNTCLSFVRQRGPAFSIASFRSSSDKTFPLNKRGSSGFSCVENFIESLHKFLKRNSPSSLILLNPPLTPPFTAPSPSEDTIHHIGNGDRPNPDNIHGICLHPGTDDNEHLSQDQFGTQLIGPALAAEVHVIAASDYLGQTLVADQHGGRPDSGNEDPEHGELDGLVADPPTAADRSQETTGSIIGVGLKVDLATEETVGEELLGALKSRLGNLRGGGIDGDDEGLEEGVGSCEWEAEERRGVGDVRGIGEAIEVVESGLAGGDEIGVLPPRGVLDDLVESGPKDTAGTRATPEGLEERHKVAAAGEAKIRSEEMGTETLVLMAGGSEGRP</sequence>
<dbReference type="AlphaFoldDB" id="A0A4S8JCY9"/>
<proteinExistence type="predicted"/>
<evidence type="ECO:0000313" key="3">
    <source>
        <dbReference type="Proteomes" id="UP000317650"/>
    </source>
</evidence>
<feature type="region of interest" description="Disordered" evidence="1">
    <location>
        <begin position="232"/>
        <end position="267"/>
    </location>
</feature>
<evidence type="ECO:0000313" key="2">
    <source>
        <dbReference type="EMBL" id="THU59229.1"/>
    </source>
</evidence>
<comment type="caution">
    <text evidence="2">The sequence shown here is derived from an EMBL/GenBank/DDBJ whole genome shotgun (WGS) entry which is preliminary data.</text>
</comment>
<organism evidence="2 3">
    <name type="scientific">Musa balbisiana</name>
    <name type="common">Banana</name>
    <dbReference type="NCBI Taxonomy" id="52838"/>
    <lineage>
        <taxon>Eukaryota</taxon>
        <taxon>Viridiplantae</taxon>
        <taxon>Streptophyta</taxon>
        <taxon>Embryophyta</taxon>
        <taxon>Tracheophyta</taxon>
        <taxon>Spermatophyta</taxon>
        <taxon>Magnoliopsida</taxon>
        <taxon>Liliopsida</taxon>
        <taxon>Zingiberales</taxon>
        <taxon>Musaceae</taxon>
        <taxon>Musa</taxon>
    </lineage>
</organism>
<feature type="region of interest" description="Disordered" evidence="1">
    <location>
        <begin position="368"/>
        <end position="396"/>
    </location>
</feature>
<dbReference type="Proteomes" id="UP000317650">
    <property type="component" value="Chromosome 3"/>
</dbReference>
<accession>A0A4S8JCY9</accession>
<evidence type="ECO:0000256" key="1">
    <source>
        <dbReference type="SAM" id="MobiDB-lite"/>
    </source>
</evidence>
<reference evidence="2 3" key="1">
    <citation type="journal article" date="2019" name="Nat. Plants">
        <title>Genome sequencing of Musa balbisiana reveals subgenome evolution and function divergence in polyploid bananas.</title>
        <authorList>
            <person name="Yao X."/>
        </authorList>
    </citation>
    <scope>NUCLEOTIDE SEQUENCE [LARGE SCALE GENOMIC DNA]</scope>
    <source>
        <strain evidence="3">cv. DH-PKW</strain>
        <tissue evidence="2">Leaves</tissue>
    </source>
</reference>
<name>A0A4S8JCY9_MUSBA</name>
<keyword evidence="3" id="KW-1185">Reference proteome</keyword>
<gene>
    <name evidence="2" type="ORF">C4D60_Mb03t22760</name>
</gene>